<evidence type="ECO:0000313" key="1">
    <source>
        <dbReference type="EMBL" id="CAG9810368.1"/>
    </source>
</evidence>
<dbReference type="EMBL" id="OU895880">
    <property type="protein sequence ID" value="CAG9810368.1"/>
    <property type="molecule type" value="Genomic_DNA"/>
</dbReference>
<keyword evidence="2" id="KW-1185">Reference proteome</keyword>
<dbReference type="Proteomes" id="UP001153620">
    <property type="component" value="Chromosome 4"/>
</dbReference>
<name>A0A9N9S6P0_9DIPT</name>
<dbReference type="AlphaFoldDB" id="A0A9N9S6P0"/>
<accession>A0A9N9S6P0</accession>
<reference evidence="1" key="1">
    <citation type="submission" date="2022-01" db="EMBL/GenBank/DDBJ databases">
        <authorList>
            <person name="King R."/>
        </authorList>
    </citation>
    <scope>NUCLEOTIDE SEQUENCE</scope>
</reference>
<protein>
    <submittedName>
        <fullName evidence="1">Uncharacterized protein</fullName>
    </submittedName>
</protein>
<organism evidence="1 2">
    <name type="scientific">Chironomus riparius</name>
    <dbReference type="NCBI Taxonomy" id="315576"/>
    <lineage>
        <taxon>Eukaryota</taxon>
        <taxon>Metazoa</taxon>
        <taxon>Ecdysozoa</taxon>
        <taxon>Arthropoda</taxon>
        <taxon>Hexapoda</taxon>
        <taxon>Insecta</taxon>
        <taxon>Pterygota</taxon>
        <taxon>Neoptera</taxon>
        <taxon>Endopterygota</taxon>
        <taxon>Diptera</taxon>
        <taxon>Nematocera</taxon>
        <taxon>Chironomoidea</taxon>
        <taxon>Chironomidae</taxon>
        <taxon>Chironominae</taxon>
        <taxon>Chironomus</taxon>
    </lineage>
</organism>
<reference evidence="1" key="2">
    <citation type="submission" date="2022-10" db="EMBL/GenBank/DDBJ databases">
        <authorList>
            <consortium name="ENA_rothamsted_submissions"/>
            <consortium name="culmorum"/>
            <person name="King R."/>
        </authorList>
    </citation>
    <scope>NUCLEOTIDE SEQUENCE</scope>
</reference>
<evidence type="ECO:0000313" key="2">
    <source>
        <dbReference type="Proteomes" id="UP001153620"/>
    </source>
</evidence>
<proteinExistence type="predicted"/>
<gene>
    <name evidence="1" type="ORF">CHIRRI_LOCUS13182</name>
</gene>
<sequence length="350" mass="40470">MVKILVDYFADQAAFLKNFEQVRGSQTDFDTVVINNIPTLQTASNLINNLGFEQEIIAFRKVQAIVLRINEKIDESFNQQLKKFRIKYKNGILVAFQSTLSGEESKTYWQLTDDEKYFSIYVNDDHDNAAVMYLHNFILGQMNVHRNGIISTSSQTTTNLDLNDIGDENGNNLLYLAVKDNNLEAVVSFLSKGLDPEGNESSPAIDAAWAKFKSIKDDQKEKSKIEKIMKLLLNANSRFPTSKNWYEDEIVPQAVKDFLEKRENLQRLVDHPDFNKLSEDMSKDDNLIFYYNRHNESFLVYGLRTNNYKILSLMKEGLSIGSHEEVDQVYYEAESVRSSEVCKKKYRKFH</sequence>